<protein>
    <submittedName>
        <fullName evidence="1">Uncharacterized protein</fullName>
    </submittedName>
</protein>
<proteinExistence type="predicted"/>
<gene>
    <name evidence="1" type="ORF">I7412_00475</name>
</gene>
<dbReference type="Proteomes" id="UP000604475">
    <property type="component" value="Unassembled WGS sequence"/>
</dbReference>
<accession>A0A937UJD3</accession>
<organism evidence="1 2">
    <name type="scientific">Frankia nepalensis</name>
    <dbReference type="NCBI Taxonomy" id="1836974"/>
    <lineage>
        <taxon>Bacteria</taxon>
        <taxon>Bacillati</taxon>
        <taxon>Actinomycetota</taxon>
        <taxon>Actinomycetes</taxon>
        <taxon>Frankiales</taxon>
        <taxon>Frankiaceae</taxon>
        <taxon>Frankia</taxon>
    </lineage>
</organism>
<comment type="caution">
    <text evidence="1">The sequence shown here is derived from an EMBL/GenBank/DDBJ whole genome shotgun (WGS) entry which is preliminary data.</text>
</comment>
<sequence length="47" mass="5211">MSFALAAMLERFAEQWAVHQNHVTGRILSVHGFLNSHDMTADDAGAR</sequence>
<evidence type="ECO:0000313" key="2">
    <source>
        <dbReference type="Proteomes" id="UP000604475"/>
    </source>
</evidence>
<keyword evidence="2" id="KW-1185">Reference proteome</keyword>
<name>A0A937UJD3_9ACTN</name>
<dbReference type="RefSeq" id="WP_203007879.1">
    <property type="nucleotide sequence ID" value="NZ_JADWYU010000279.1"/>
</dbReference>
<dbReference type="EMBL" id="JAEACQ010000021">
    <property type="protein sequence ID" value="MBL7625679.1"/>
    <property type="molecule type" value="Genomic_DNA"/>
</dbReference>
<reference evidence="1" key="1">
    <citation type="submission" date="2020-12" db="EMBL/GenBank/DDBJ databases">
        <title>Genomic characterization of non-nitrogen-fixing Frankia strains.</title>
        <authorList>
            <person name="Carlos-Shanley C."/>
            <person name="Guerra T."/>
            <person name="Hahn D."/>
        </authorList>
    </citation>
    <scope>NUCLEOTIDE SEQUENCE</scope>
    <source>
        <strain evidence="1">CN6</strain>
    </source>
</reference>
<dbReference type="AlphaFoldDB" id="A0A937UJD3"/>
<evidence type="ECO:0000313" key="1">
    <source>
        <dbReference type="EMBL" id="MBL7625679.1"/>
    </source>
</evidence>